<dbReference type="InterPro" id="IPR016138">
    <property type="entry name" value="Ribosome_inactivat_prot_sub1"/>
</dbReference>
<dbReference type="InterPro" id="IPR036041">
    <property type="entry name" value="Ribosome-inact_prot_sf"/>
</dbReference>
<dbReference type="PANTHER" id="PTHR33453:SF34">
    <property type="entry name" value="RIBOSOME-INACTIVATING PROTEIN"/>
    <property type="match status" value="1"/>
</dbReference>
<reference evidence="2 3" key="1">
    <citation type="submission" date="2016-01" db="EMBL/GenBank/DDBJ databases">
        <title>Streptomyces amritsarensis strain MTCC 11845 genome sequencing and assembly.</title>
        <authorList>
            <person name="Sharma D."/>
            <person name="Nair G.R."/>
            <person name="Kaur G."/>
            <person name="Manhas R.K."/>
            <person name="Mayilraj S."/>
        </authorList>
    </citation>
    <scope>NUCLEOTIDE SEQUENCE [LARGE SCALE GENOMIC DNA]</scope>
    <source>
        <strain evidence="2 3">MTCC 11845</strain>
    </source>
</reference>
<keyword evidence="3" id="KW-1185">Reference proteome</keyword>
<comment type="caution">
    <text evidence="2">The sequence shown here is derived from an EMBL/GenBank/DDBJ whole genome shotgun (WGS) entry which is preliminary data.</text>
</comment>
<dbReference type="Proteomes" id="UP000187151">
    <property type="component" value="Unassembled WGS sequence"/>
</dbReference>
<accession>A0ABX3FZR9</accession>
<dbReference type="Pfam" id="PF00161">
    <property type="entry name" value="RIP"/>
    <property type="match status" value="1"/>
</dbReference>
<protein>
    <submittedName>
        <fullName evidence="2">Uncharacterized protein</fullName>
    </submittedName>
</protein>
<organism evidence="2 3">
    <name type="scientific">Streptomyces amritsarensis</name>
    <dbReference type="NCBI Taxonomy" id="681158"/>
    <lineage>
        <taxon>Bacteria</taxon>
        <taxon>Bacillati</taxon>
        <taxon>Actinomycetota</taxon>
        <taxon>Actinomycetes</taxon>
        <taxon>Kitasatosporales</taxon>
        <taxon>Streptomycetaceae</taxon>
        <taxon>Streptomyces</taxon>
    </lineage>
</organism>
<evidence type="ECO:0000313" key="3">
    <source>
        <dbReference type="Proteomes" id="UP000187151"/>
    </source>
</evidence>
<feature type="region of interest" description="Disordered" evidence="1">
    <location>
        <begin position="219"/>
        <end position="266"/>
    </location>
</feature>
<dbReference type="SUPFAM" id="SSF56371">
    <property type="entry name" value="Ribosome inactivating proteins (RIP)"/>
    <property type="match status" value="1"/>
</dbReference>
<feature type="compositionally biased region" description="Low complexity" evidence="1">
    <location>
        <begin position="61"/>
        <end position="71"/>
    </location>
</feature>
<gene>
    <name evidence="2" type="ORF">AVW11_19950</name>
</gene>
<name>A0ABX3FZR9_9ACTN</name>
<sequence>MQAAMLKPVSFSSAYASVDEYRLLTSTIRSRAADAHGIFSMAGPGGGGESEGASEDESESESTGASTGSSGDEPHLPLRIQLRGVFIELHMELRRYGAGPRIIGFRNTFENGQAPPEAYVRHVRDAAAPSGIRRTQELPFGGHRTDLERAAGVRRSGILLGRRPLGDAVMRLHRNRDPKSTAHGMLVLSVMLCEAARFPALGDAMSRIWMTGGRLPDALGAGNSSKRHPSKGVGAPKKERGPHRGLVSTPYDLRFPSWGSTEQERM</sequence>
<dbReference type="EMBL" id="MQUR01000047">
    <property type="protein sequence ID" value="OLZ63696.1"/>
    <property type="molecule type" value="Genomic_DNA"/>
</dbReference>
<feature type="region of interest" description="Disordered" evidence="1">
    <location>
        <begin position="39"/>
        <end position="76"/>
    </location>
</feature>
<evidence type="ECO:0000313" key="2">
    <source>
        <dbReference type="EMBL" id="OLZ63696.1"/>
    </source>
</evidence>
<evidence type="ECO:0000256" key="1">
    <source>
        <dbReference type="SAM" id="MobiDB-lite"/>
    </source>
</evidence>
<dbReference type="Gene3D" id="3.40.420.10">
    <property type="entry name" value="Ricin (A subunit), domain 1"/>
    <property type="match status" value="1"/>
</dbReference>
<dbReference type="PANTHER" id="PTHR33453">
    <property type="match status" value="1"/>
</dbReference>
<dbReference type="InterPro" id="IPR001574">
    <property type="entry name" value="Ribosome_inactivat_prot"/>
</dbReference>
<proteinExistence type="predicted"/>